<evidence type="ECO:0000313" key="3">
    <source>
        <dbReference type="Proteomes" id="UP000232003"/>
    </source>
</evidence>
<dbReference type="Pfam" id="PF22727">
    <property type="entry name" value="NCH2"/>
    <property type="match status" value="1"/>
</dbReference>
<protein>
    <submittedName>
        <fullName evidence="2">Putative NTPase, NACHT family domain</fullName>
    </submittedName>
</protein>
<dbReference type="EMBL" id="CP024793">
    <property type="protein sequence ID" value="AUB44648.1"/>
    <property type="molecule type" value="Genomic_DNA"/>
</dbReference>
<reference evidence="2 3" key="1">
    <citation type="submission" date="2017-11" db="EMBL/GenBank/DDBJ databases">
        <title>Complete genome of a free-living desiccation-tolerant cyanobacterium and its photosynthetic adaptation to extreme terrestrial habitat.</title>
        <authorList>
            <person name="Shang J."/>
        </authorList>
    </citation>
    <scope>NUCLEOTIDE SEQUENCE [LARGE SCALE GENOMIC DNA]</scope>
    <source>
        <strain evidence="2 3">CCNUN1</strain>
        <plasmid evidence="3">pnfsy08</plasmid>
    </source>
</reference>
<keyword evidence="3" id="KW-1185">Reference proteome</keyword>
<gene>
    <name evidence="2" type="ORF">COO91_10886</name>
</gene>
<feature type="domain" description="NACHT conflict system C-terminal helical" evidence="1">
    <location>
        <begin position="29"/>
        <end position="122"/>
    </location>
</feature>
<organism evidence="2 3">
    <name type="scientific">Nostoc flagelliforme CCNUN1</name>
    <dbReference type="NCBI Taxonomy" id="2038116"/>
    <lineage>
        <taxon>Bacteria</taxon>
        <taxon>Bacillati</taxon>
        <taxon>Cyanobacteriota</taxon>
        <taxon>Cyanophyceae</taxon>
        <taxon>Nostocales</taxon>
        <taxon>Nostocaceae</taxon>
        <taxon>Nostoc</taxon>
    </lineage>
</organism>
<dbReference type="InterPro" id="IPR054501">
    <property type="entry name" value="NCH2"/>
</dbReference>
<evidence type="ECO:0000313" key="2">
    <source>
        <dbReference type="EMBL" id="AUB44648.1"/>
    </source>
</evidence>
<geneLocation type="plasmid" evidence="3">
    <name>pnfsy08</name>
</geneLocation>
<dbReference type="RefSeq" id="WP_208766875.1">
    <property type="nucleotide sequence ID" value="NZ_CAWNNC010000009.1"/>
</dbReference>
<sequence>MECKSNFANVYGCNDALSSALAIVQDAGLHQALQQLKDLMPDREQSREKIQTWWQTSYPAWMEQLKSVIAKHRNIRHHWHFSPQQQQVLQQYYDANQLLLDCLNSNCEVTGVVRQEIEASLLPIEELSKPEWQGL</sequence>
<dbReference type="AlphaFoldDB" id="A0A2K8TAC0"/>
<proteinExistence type="predicted"/>
<name>A0A2K8TAC0_9NOSO</name>
<dbReference type="KEGG" id="nfl:COO91_10886"/>
<keyword evidence="2" id="KW-0614">Plasmid</keyword>
<evidence type="ECO:0000259" key="1">
    <source>
        <dbReference type="Pfam" id="PF22727"/>
    </source>
</evidence>
<accession>A0A2K8TAC0</accession>
<dbReference type="Proteomes" id="UP000232003">
    <property type="component" value="Plasmid pNFSY08"/>
</dbReference>